<proteinExistence type="predicted"/>
<reference evidence="1" key="1">
    <citation type="submission" date="2020-02" db="EMBL/GenBank/DDBJ databases">
        <authorList>
            <person name="Meier V. D."/>
        </authorList>
    </citation>
    <scope>NUCLEOTIDE SEQUENCE</scope>
    <source>
        <strain evidence="1">AVDCRST_MAG91</strain>
    </source>
</reference>
<gene>
    <name evidence="1" type="ORF">AVDCRST_MAG91-1552</name>
</gene>
<dbReference type="EMBL" id="CADCVX010000300">
    <property type="protein sequence ID" value="CAA9509679.1"/>
    <property type="molecule type" value="Genomic_DNA"/>
</dbReference>
<evidence type="ECO:0000313" key="1">
    <source>
        <dbReference type="EMBL" id="CAA9509679.1"/>
    </source>
</evidence>
<accession>A0A6J4SZS1</accession>
<dbReference type="Gene3D" id="2.40.30.170">
    <property type="match status" value="1"/>
</dbReference>
<name>A0A6J4SZS1_9SPHN</name>
<sequence length="90" mass="9946">MRLLRPGDFVQVTIDAWSDYPVNARIESLQSGTGGEFSALPPQNATSNWVKTVQRLPVRIRFERNAFAAFPSRADVAPGMSVTARVKVID</sequence>
<organism evidence="1">
    <name type="scientific">uncultured Sphingomonadaceae bacterium</name>
    <dbReference type="NCBI Taxonomy" id="169976"/>
    <lineage>
        <taxon>Bacteria</taxon>
        <taxon>Pseudomonadati</taxon>
        <taxon>Pseudomonadota</taxon>
        <taxon>Alphaproteobacteria</taxon>
        <taxon>Sphingomonadales</taxon>
        <taxon>Sphingomonadaceae</taxon>
        <taxon>environmental samples</taxon>
    </lineage>
</organism>
<protein>
    <submittedName>
        <fullName evidence="1">Membrane fusion component of tripartite multidrug resistance system</fullName>
    </submittedName>
</protein>
<dbReference type="GO" id="GO:0055085">
    <property type="term" value="P:transmembrane transport"/>
    <property type="evidence" value="ECO:0007669"/>
    <property type="project" value="InterPro"/>
</dbReference>
<dbReference type="AlphaFoldDB" id="A0A6J4SZS1"/>